<keyword evidence="1" id="KW-0472">Membrane</keyword>
<protein>
    <submittedName>
        <fullName evidence="3">Uncharacterized protein</fullName>
    </submittedName>
</protein>
<reference evidence="3" key="1">
    <citation type="submission" date="2023-07" db="EMBL/GenBank/DDBJ databases">
        <authorList>
            <consortium name="CYATHOMIX"/>
        </authorList>
    </citation>
    <scope>NUCLEOTIDE SEQUENCE</scope>
    <source>
        <strain evidence="3">N/A</strain>
    </source>
</reference>
<dbReference type="AlphaFoldDB" id="A0AA36H8A7"/>
<keyword evidence="4" id="KW-1185">Reference proteome</keyword>
<evidence type="ECO:0000256" key="2">
    <source>
        <dbReference type="SAM" id="SignalP"/>
    </source>
</evidence>
<feature type="transmembrane region" description="Helical" evidence="1">
    <location>
        <begin position="85"/>
        <end position="107"/>
    </location>
</feature>
<evidence type="ECO:0000313" key="3">
    <source>
        <dbReference type="EMBL" id="CAJ0605519.1"/>
    </source>
</evidence>
<evidence type="ECO:0000256" key="1">
    <source>
        <dbReference type="SAM" id="Phobius"/>
    </source>
</evidence>
<keyword evidence="2" id="KW-0732">Signal</keyword>
<feature type="signal peptide" evidence="2">
    <location>
        <begin position="1"/>
        <end position="17"/>
    </location>
</feature>
<gene>
    <name evidence="3" type="ORF">CYNAS_LOCUS17502</name>
</gene>
<organism evidence="3 4">
    <name type="scientific">Cylicocyclus nassatus</name>
    <name type="common">Nematode worm</name>
    <dbReference type="NCBI Taxonomy" id="53992"/>
    <lineage>
        <taxon>Eukaryota</taxon>
        <taxon>Metazoa</taxon>
        <taxon>Ecdysozoa</taxon>
        <taxon>Nematoda</taxon>
        <taxon>Chromadorea</taxon>
        <taxon>Rhabditida</taxon>
        <taxon>Rhabditina</taxon>
        <taxon>Rhabditomorpha</taxon>
        <taxon>Strongyloidea</taxon>
        <taxon>Strongylidae</taxon>
        <taxon>Cylicocyclus</taxon>
    </lineage>
</organism>
<feature type="chain" id="PRO_5041403710" evidence="2">
    <location>
        <begin position="18"/>
        <end position="129"/>
    </location>
</feature>
<keyword evidence="1" id="KW-0812">Transmembrane</keyword>
<dbReference type="EMBL" id="CATQJL010000316">
    <property type="protein sequence ID" value="CAJ0605519.1"/>
    <property type="molecule type" value="Genomic_DNA"/>
</dbReference>
<name>A0AA36H8A7_CYLNA</name>
<comment type="caution">
    <text evidence="3">The sequence shown here is derived from an EMBL/GenBank/DDBJ whole genome shotgun (WGS) entry which is preliminary data.</text>
</comment>
<dbReference type="PANTHER" id="PTHR34149:SF5">
    <property type="entry name" value="TRANSMEMBRANE PROTEIN"/>
    <property type="match status" value="1"/>
</dbReference>
<sequence length="129" mass="14937">MIRCLLLLLSVRFVVSAMVIWPEPMEDEATLSKPKPTTWKEKNLGQWCRNYTINQHIQCPQASAFHQFNCCGLHDTECCFALQGWLIVVLSMCSFAIAACLLFYLFLKFQLICVEHRYPPKVIYLDAKC</sequence>
<accession>A0AA36H8A7</accession>
<evidence type="ECO:0000313" key="4">
    <source>
        <dbReference type="Proteomes" id="UP001176961"/>
    </source>
</evidence>
<keyword evidence="1" id="KW-1133">Transmembrane helix</keyword>
<proteinExistence type="predicted"/>
<dbReference type="PANTHER" id="PTHR34149">
    <property type="entry name" value="PROTEIN CBG11905-RELATED"/>
    <property type="match status" value="1"/>
</dbReference>
<dbReference type="InterPro" id="IPR022559">
    <property type="entry name" value="SUP-1-like"/>
</dbReference>
<dbReference type="Proteomes" id="UP001176961">
    <property type="component" value="Unassembled WGS sequence"/>
</dbReference>
<dbReference type="Pfam" id="PF10853">
    <property type="entry name" value="DUF2650"/>
    <property type="match status" value="1"/>
</dbReference>